<feature type="region of interest" description="Disordered" evidence="1">
    <location>
        <begin position="466"/>
        <end position="492"/>
    </location>
</feature>
<evidence type="ECO:0000313" key="6">
    <source>
        <dbReference type="Proteomes" id="UP000447873"/>
    </source>
</evidence>
<dbReference type="Proteomes" id="UP000447873">
    <property type="component" value="Unassembled WGS sequence"/>
</dbReference>
<dbReference type="EMBL" id="WNWQ01000647">
    <property type="protein sequence ID" value="KAE9964998.1"/>
    <property type="molecule type" value="Genomic_DNA"/>
</dbReference>
<dbReference type="Proteomes" id="UP000433883">
    <property type="component" value="Unassembled WGS sequence"/>
</dbReference>
<feature type="compositionally biased region" description="Polar residues" evidence="1">
    <location>
        <begin position="138"/>
        <end position="150"/>
    </location>
</feature>
<dbReference type="AlphaFoldDB" id="A0A8H3U8W0"/>
<evidence type="ECO:0000313" key="7">
    <source>
        <dbReference type="Proteomes" id="UP000490939"/>
    </source>
</evidence>
<comment type="caution">
    <text evidence="2">The sequence shown here is derived from an EMBL/GenBank/DDBJ whole genome shotgun (WGS) entry which is preliminary data.</text>
</comment>
<dbReference type="EMBL" id="WNWS01000126">
    <property type="protein sequence ID" value="KAE9978954.1"/>
    <property type="molecule type" value="Genomic_DNA"/>
</dbReference>
<proteinExistence type="predicted"/>
<dbReference type="Proteomes" id="UP000490939">
    <property type="component" value="Unassembled WGS sequence"/>
</dbReference>
<feature type="compositionally biased region" description="Basic and acidic residues" evidence="1">
    <location>
        <begin position="105"/>
        <end position="123"/>
    </location>
</feature>
<reference evidence="2 5" key="1">
    <citation type="submission" date="2019-11" db="EMBL/GenBank/DDBJ databases">
        <title>Venturia inaequalis Genome Resource.</title>
        <authorList>
            <person name="Lichtner F.J."/>
        </authorList>
    </citation>
    <scope>NUCLEOTIDE SEQUENCE [LARGE SCALE GENOMIC DNA]</scope>
    <source>
        <strain evidence="4 6">120213</strain>
        <strain evidence="2">Bline_iso_100314</strain>
        <strain evidence="3 7">DMI_063113</strain>
    </source>
</reference>
<accession>A0A8H3U8W0</accession>
<dbReference type="EMBL" id="WNWR01000480">
    <property type="protein sequence ID" value="KAE9977109.1"/>
    <property type="molecule type" value="Genomic_DNA"/>
</dbReference>
<feature type="region of interest" description="Disordered" evidence="1">
    <location>
        <begin position="1"/>
        <end position="48"/>
    </location>
</feature>
<sequence length="492" mass="54602">MLPLGPSPLNRLKRARGDDSPDAGPEHHHTSKRQKRERTPPAFWNNLSRVPLCRRALQEYERRVTSTTPPGQPDRVELTAAQRKQLKRFARRGGPDCQDIIAYPEHFEPRNRSSKISSRDSRSPRSRRGSGSSKSGSAGQTKPTTLSSNDPAFEQRLLDHHVLTEEDDEAECNNLEAVTSKLRQERASLSPSQFPLEKFRQFKKENREAKAEADVLKNIIPRIASSHHRSLSDRRFTNFASMTDGETKPAQPDLYEGSPPSELARKVREDLAHYIVPSSYQNEMLLPNHFTEVKGPDGKASQLRLQATYDAAHGSRAMHQILSYEQDEQRYDGYARSFASTYHSGTGTLQLYASHATAPTEPGGDPTYRITQLDSYGMTGNYDTHRAGLAAYRNVQDLAKEERDNAIAYANGVAGNAGLETMVESRSASFATTAGAMPFTATLSQLDSDTSTDELSLDVSIPVKRSSRYSKATSSSSSKRNCATPAQQKEDG</sequence>
<evidence type="ECO:0000313" key="3">
    <source>
        <dbReference type="EMBL" id="KAE9977109.1"/>
    </source>
</evidence>
<name>A0A8H3U8W0_VENIN</name>
<organism evidence="2 5">
    <name type="scientific">Venturia inaequalis</name>
    <name type="common">Apple scab fungus</name>
    <dbReference type="NCBI Taxonomy" id="5025"/>
    <lineage>
        <taxon>Eukaryota</taxon>
        <taxon>Fungi</taxon>
        <taxon>Dikarya</taxon>
        <taxon>Ascomycota</taxon>
        <taxon>Pezizomycotina</taxon>
        <taxon>Dothideomycetes</taxon>
        <taxon>Pleosporomycetidae</taxon>
        <taxon>Venturiales</taxon>
        <taxon>Venturiaceae</taxon>
        <taxon>Venturia</taxon>
    </lineage>
</organism>
<evidence type="ECO:0000313" key="4">
    <source>
        <dbReference type="EMBL" id="KAE9978954.1"/>
    </source>
</evidence>
<evidence type="ECO:0000256" key="1">
    <source>
        <dbReference type="SAM" id="MobiDB-lite"/>
    </source>
</evidence>
<keyword evidence="7" id="KW-1185">Reference proteome</keyword>
<gene>
    <name evidence="2" type="ORF">BLS_007924</name>
    <name evidence="3" type="ORF">EG327_007860</name>
    <name evidence="4" type="ORF">EG328_001162</name>
</gene>
<protein>
    <submittedName>
        <fullName evidence="2">Uncharacterized protein</fullName>
    </submittedName>
</protein>
<feature type="region of interest" description="Disordered" evidence="1">
    <location>
        <begin position="61"/>
        <end position="151"/>
    </location>
</feature>
<evidence type="ECO:0000313" key="2">
    <source>
        <dbReference type="EMBL" id="KAE9964998.1"/>
    </source>
</evidence>
<feature type="compositionally biased region" description="Basic and acidic residues" evidence="1">
    <location>
        <begin position="15"/>
        <end position="28"/>
    </location>
</feature>
<evidence type="ECO:0000313" key="5">
    <source>
        <dbReference type="Proteomes" id="UP000433883"/>
    </source>
</evidence>
<feature type="compositionally biased region" description="Low complexity" evidence="1">
    <location>
        <begin position="469"/>
        <end position="480"/>
    </location>
</feature>